<keyword evidence="2" id="KW-0732">Signal</keyword>
<protein>
    <submittedName>
        <fullName evidence="3">Uncharacterized protein</fullName>
    </submittedName>
</protein>
<reference evidence="3" key="1">
    <citation type="submission" date="2022-07" db="EMBL/GenBank/DDBJ databases">
        <title>Phylogenomic reconstructions and comparative analyses of Kickxellomycotina fungi.</title>
        <authorList>
            <person name="Reynolds N.K."/>
            <person name="Stajich J.E."/>
            <person name="Barry K."/>
            <person name="Grigoriev I.V."/>
            <person name="Crous P."/>
            <person name="Smith M.E."/>
        </authorList>
    </citation>
    <scope>NUCLEOTIDE SEQUENCE</scope>
    <source>
        <strain evidence="3">NRRL 3115</strain>
    </source>
</reference>
<name>A0A9W8G3U2_9FUNG</name>
<sequence>MQALIRIFYIAILFVMLAVCLLADDADAGNMPATSSPSIVVPFDNLAQNLPEALSALEGQFQDADFKSVLTSQLNNPEAVELFQSLIHDQNAVNSISALLEDPGIQSSLSAQFVQQYLLPTGSGAFADNVHHTQAAEATGDISSHSGKDDIESSLGDIKSHSSTHNGASGRPRALVIGCLLTFLLSAMAPV</sequence>
<feature type="signal peptide" evidence="2">
    <location>
        <begin position="1"/>
        <end position="28"/>
    </location>
</feature>
<evidence type="ECO:0000256" key="2">
    <source>
        <dbReference type="SAM" id="SignalP"/>
    </source>
</evidence>
<comment type="caution">
    <text evidence="3">The sequence shown here is derived from an EMBL/GenBank/DDBJ whole genome shotgun (WGS) entry which is preliminary data.</text>
</comment>
<dbReference type="OrthoDB" id="5570087at2759"/>
<evidence type="ECO:0000313" key="3">
    <source>
        <dbReference type="EMBL" id="KAJ2670283.1"/>
    </source>
</evidence>
<organism evidence="3 4">
    <name type="scientific">Coemansia spiralis</name>
    <dbReference type="NCBI Taxonomy" id="417178"/>
    <lineage>
        <taxon>Eukaryota</taxon>
        <taxon>Fungi</taxon>
        <taxon>Fungi incertae sedis</taxon>
        <taxon>Zoopagomycota</taxon>
        <taxon>Kickxellomycotina</taxon>
        <taxon>Kickxellomycetes</taxon>
        <taxon>Kickxellales</taxon>
        <taxon>Kickxellaceae</taxon>
        <taxon>Coemansia</taxon>
    </lineage>
</organism>
<feature type="region of interest" description="Disordered" evidence="1">
    <location>
        <begin position="137"/>
        <end position="169"/>
    </location>
</feature>
<dbReference type="EMBL" id="JANBTW010000128">
    <property type="protein sequence ID" value="KAJ2670283.1"/>
    <property type="molecule type" value="Genomic_DNA"/>
</dbReference>
<evidence type="ECO:0000313" key="4">
    <source>
        <dbReference type="Proteomes" id="UP001151518"/>
    </source>
</evidence>
<evidence type="ECO:0000256" key="1">
    <source>
        <dbReference type="SAM" id="MobiDB-lite"/>
    </source>
</evidence>
<feature type="chain" id="PRO_5040944565" evidence="2">
    <location>
        <begin position="29"/>
        <end position="191"/>
    </location>
</feature>
<dbReference type="Proteomes" id="UP001151518">
    <property type="component" value="Unassembled WGS sequence"/>
</dbReference>
<accession>A0A9W8G3U2</accession>
<dbReference type="AlphaFoldDB" id="A0A9W8G3U2"/>
<gene>
    <name evidence="3" type="ORF">GGI25_005894</name>
</gene>
<proteinExistence type="predicted"/>